<dbReference type="PANTHER" id="PTHR31632:SF2">
    <property type="entry name" value="PLASMA MEMBRANE IRON PERMEASE"/>
    <property type="match status" value="1"/>
</dbReference>
<feature type="transmembrane region" description="Helical" evidence="6">
    <location>
        <begin position="170"/>
        <end position="191"/>
    </location>
</feature>
<proteinExistence type="inferred from homology"/>
<protein>
    <submittedName>
        <fullName evidence="7">Iron permease FTR1 family protein</fullName>
    </submittedName>
</protein>
<feature type="transmembrane region" description="Helical" evidence="6">
    <location>
        <begin position="38"/>
        <end position="59"/>
    </location>
</feature>
<gene>
    <name evidence="7" type="ORF">CLHOM_33320</name>
</gene>
<dbReference type="EMBL" id="LHUR01000042">
    <property type="protein sequence ID" value="KOA18430.1"/>
    <property type="molecule type" value="Genomic_DNA"/>
</dbReference>
<keyword evidence="3 6" id="KW-0812">Transmembrane</keyword>
<feature type="transmembrane region" description="Helical" evidence="6">
    <location>
        <begin position="103"/>
        <end position="123"/>
    </location>
</feature>
<evidence type="ECO:0000256" key="5">
    <source>
        <dbReference type="ARBA" id="ARBA00023136"/>
    </source>
</evidence>
<dbReference type="AlphaFoldDB" id="A0A0L6Z636"/>
<evidence type="ECO:0000256" key="3">
    <source>
        <dbReference type="ARBA" id="ARBA00022692"/>
    </source>
</evidence>
<dbReference type="Proteomes" id="UP000037043">
    <property type="component" value="Unassembled WGS sequence"/>
</dbReference>
<dbReference type="PANTHER" id="PTHR31632">
    <property type="entry name" value="IRON TRANSPORTER FTH1"/>
    <property type="match status" value="1"/>
</dbReference>
<comment type="caution">
    <text evidence="7">The sequence shown here is derived from an EMBL/GenBank/DDBJ whole genome shotgun (WGS) entry which is preliminary data.</text>
</comment>
<dbReference type="GO" id="GO:0015093">
    <property type="term" value="F:ferrous iron transmembrane transporter activity"/>
    <property type="evidence" value="ECO:0007669"/>
    <property type="project" value="TreeGrafter"/>
</dbReference>
<sequence length="236" mass="26377">MMLTSLIISFRECFEMLLILVPLLAYLTKIDRKDLSKYIYFGSFIGLLASLVSGVLIFNQVKSLEFAVKDLFEGSIMLFVSALILYSIILIKKQRKEIAKTSFDASAVKITAYSLFILSFLTIFRESLEITLFTLPFLANSAFSIVSGILSGAILAIVVMYLFYRTSLKLSINVIFNTLTILLIAIGAVTFGEGIAELFPSMGQSLEKASMLIYGIPTLYLFIKSLLKEYAKKQNK</sequence>
<evidence type="ECO:0000256" key="4">
    <source>
        <dbReference type="ARBA" id="ARBA00022989"/>
    </source>
</evidence>
<feature type="transmembrane region" description="Helical" evidence="6">
    <location>
        <begin position="6"/>
        <end position="26"/>
    </location>
</feature>
<evidence type="ECO:0000256" key="1">
    <source>
        <dbReference type="ARBA" id="ARBA00004141"/>
    </source>
</evidence>
<dbReference type="GO" id="GO:0033573">
    <property type="term" value="C:high-affinity iron permease complex"/>
    <property type="evidence" value="ECO:0007669"/>
    <property type="project" value="InterPro"/>
</dbReference>
<dbReference type="InterPro" id="IPR004923">
    <property type="entry name" value="FTR1/Fip1/EfeU"/>
</dbReference>
<keyword evidence="4 6" id="KW-1133">Transmembrane helix</keyword>
<comment type="subcellular location">
    <subcellularLocation>
        <location evidence="1">Membrane</location>
        <topology evidence="1">Multi-pass membrane protein</topology>
    </subcellularLocation>
</comment>
<accession>A0A0L6Z636</accession>
<dbReference type="STRING" id="36844.SAMN04488501_101148"/>
<comment type="similarity">
    <text evidence="2">Belongs to the oxidase-dependent Fe transporter (OFeT) (TC 9.A.10.1) family.</text>
</comment>
<dbReference type="RefSeq" id="WP_052222777.1">
    <property type="nucleotide sequence ID" value="NZ_LHUR01000042.1"/>
</dbReference>
<feature type="transmembrane region" description="Helical" evidence="6">
    <location>
        <begin position="71"/>
        <end position="91"/>
    </location>
</feature>
<evidence type="ECO:0000313" key="7">
    <source>
        <dbReference type="EMBL" id="KOA18430.1"/>
    </source>
</evidence>
<feature type="transmembrane region" description="Helical" evidence="6">
    <location>
        <begin position="143"/>
        <end position="163"/>
    </location>
</feature>
<evidence type="ECO:0000313" key="8">
    <source>
        <dbReference type="Proteomes" id="UP000037043"/>
    </source>
</evidence>
<evidence type="ECO:0000256" key="2">
    <source>
        <dbReference type="ARBA" id="ARBA00008333"/>
    </source>
</evidence>
<name>A0A0L6Z636_9CLOT</name>
<reference evidence="8" key="1">
    <citation type="submission" date="2015-08" db="EMBL/GenBank/DDBJ databases">
        <title>Genome sequence of the strict anaerobe Clostridium homopropionicum LuHBu1 (DSM 5847T).</title>
        <authorList>
            <person name="Poehlein A."/>
            <person name="Beck M."/>
            <person name="Schiel-Bengelsdorf B."/>
            <person name="Bengelsdorf F.R."/>
            <person name="Daniel R."/>
            <person name="Duerre P."/>
        </authorList>
    </citation>
    <scope>NUCLEOTIDE SEQUENCE [LARGE SCALE GENOMIC DNA]</scope>
    <source>
        <strain evidence="8">DSM 5847</strain>
    </source>
</reference>
<keyword evidence="5 6" id="KW-0472">Membrane</keyword>
<dbReference type="Pfam" id="PF03239">
    <property type="entry name" value="FTR1"/>
    <property type="match status" value="1"/>
</dbReference>
<feature type="transmembrane region" description="Helical" evidence="6">
    <location>
        <begin position="211"/>
        <end position="227"/>
    </location>
</feature>
<evidence type="ECO:0000256" key="6">
    <source>
        <dbReference type="SAM" id="Phobius"/>
    </source>
</evidence>
<organism evidence="7 8">
    <name type="scientific">Clostridium homopropionicum DSM 5847</name>
    <dbReference type="NCBI Taxonomy" id="1121318"/>
    <lineage>
        <taxon>Bacteria</taxon>
        <taxon>Bacillati</taxon>
        <taxon>Bacillota</taxon>
        <taxon>Clostridia</taxon>
        <taxon>Eubacteriales</taxon>
        <taxon>Clostridiaceae</taxon>
        <taxon>Clostridium</taxon>
    </lineage>
</organism>
<keyword evidence="8" id="KW-1185">Reference proteome</keyword>
<dbReference type="PATRIC" id="fig|1121318.3.peg.3327"/>